<evidence type="ECO:0000256" key="1">
    <source>
        <dbReference type="SAM" id="SignalP"/>
    </source>
</evidence>
<accession>A0AA39J772</accession>
<feature type="chain" id="PRO_5041224440" evidence="1">
    <location>
        <begin position="27"/>
        <end position="181"/>
    </location>
</feature>
<dbReference type="GeneID" id="85364729"/>
<name>A0AA39J772_ARMTA</name>
<evidence type="ECO:0000313" key="2">
    <source>
        <dbReference type="EMBL" id="KAK0437422.1"/>
    </source>
</evidence>
<sequence length="181" mass="20217">MRGSQSPLLLVEVECCIMVLAGGTMGEEGPEHNMHAPRSRAQVQKACEYHPLTTHSMTIVDILIISQRPVAALRMKEHDCHLATTGKSEVYLIWPSEGKAPTDVPNPRTSGDRVRDETNERARYDQGFFSGTENSAFAFACVRLRLNACVCHACVCVCELDKDAFVRNNTFKYFSYQIDGM</sequence>
<keyword evidence="1" id="KW-0732">Signal</keyword>
<dbReference type="AlphaFoldDB" id="A0AA39J772"/>
<reference evidence="2" key="1">
    <citation type="submission" date="2023-06" db="EMBL/GenBank/DDBJ databases">
        <authorList>
            <consortium name="Lawrence Berkeley National Laboratory"/>
            <person name="Ahrendt S."/>
            <person name="Sahu N."/>
            <person name="Indic B."/>
            <person name="Wong-Bajracharya J."/>
            <person name="Merenyi Z."/>
            <person name="Ke H.-M."/>
            <person name="Monk M."/>
            <person name="Kocsube S."/>
            <person name="Drula E."/>
            <person name="Lipzen A."/>
            <person name="Balint B."/>
            <person name="Henrissat B."/>
            <person name="Andreopoulos B."/>
            <person name="Martin F.M."/>
            <person name="Harder C.B."/>
            <person name="Rigling D."/>
            <person name="Ford K.L."/>
            <person name="Foster G.D."/>
            <person name="Pangilinan J."/>
            <person name="Papanicolaou A."/>
            <person name="Barry K."/>
            <person name="LaButti K."/>
            <person name="Viragh M."/>
            <person name="Koriabine M."/>
            <person name="Yan M."/>
            <person name="Riley R."/>
            <person name="Champramary S."/>
            <person name="Plett K.L."/>
            <person name="Tsai I.J."/>
            <person name="Slot J."/>
            <person name="Sipos G."/>
            <person name="Plett J."/>
            <person name="Nagy L.G."/>
            <person name="Grigoriev I.V."/>
        </authorList>
    </citation>
    <scope>NUCLEOTIDE SEQUENCE</scope>
    <source>
        <strain evidence="2">CCBAS 213</strain>
    </source>
</reference>
<evidence type="ECO:0000313" key="3">
    <source>
        <dbReference type="Proteomes" id="UP001175211"/>
    </source>
</evidence>
<keyword evidence="3" id="KW-1185">Reference proteome</keyword>
<protein>
    <submittedName>
        <fullName evidence="2">Uncharacterized protein</fullName>
    </submittedName>
</protein>
<comment type="caution">
    <text evidence="2">The sequence shown here is derived from an EMBL/GenBank/DDBJ whole genome shotgun (WGS) entry which is preliminary data.</text>
</comment>
<organism evidence="2 3">
    <name type="scientific">Armillaria tabescens</name>
    <name type="common">Ringless honey mushroom</name>
    <name type="synonym">Agaricus tabescens</name>
    <dbReference type="NCBI Taxonomy" id="1929756"/>
    <lineage>
        <taxon>Eukaryota</taxon>
        <taxon>Fungi</taxon>
        <taxon>Dikarya</taxon>
        <taxon>Basidiomycota</taxon>
        <taxon>Agaricomycotina</taxon>
        <taxon>Agaricomycetes</taxon>
        <taxon>Agaricomycetidae</taxon>
        <taxon>Agaricales</taxon>
        <taxon>Marasmiineae</taxon>
        <taxon>Physalacriaceae</taxon>
        <taxon>Desarmillaria</taxon>
    </lineage>
</organism>
<gene>
    <name evidence="2" type="ORF">EV420DRAFT_199154</name>
</gene>
<dbReference type="RefSeq" id="XP_060322579.1">
    <property type="nucleotide sequence ID" value="XM_060481181.1"/>
</dbReference>
<proteinExistence type="predicted"/>
<feature type="signal peptide" evidence="1">
    <location>
        <begin position="1"/>
        <end position="26"/>
    </location>
</feature>
<dbReference type="EMBL" id="JAUEPS010000112">
    <property type="protein sequence ID" value="KAK0437422.1"/>
    <property type="molecule type" value="Genomic_DNA"/>
</dbReference>
<dbReference type="Proteomes" id="UP001175211">
    <property type="component" value="Unassembled WGS sequence"/>
</dbReference>